<name>A0A9R0IEN5_SPIOL</name>
<keyword evidence="4 6" id="KW-0472">Membrane</keyword>
<dbReference type="Pfam" id="PF13664">
    <property type="entry name" value="DUF4149"/>
    <property type="match status" value="1"/>
</dbReference>
<evidence type="ECO:0000313" key="10">
    <source>
        <dbReference type="RefSeq" id="XP_021847904.1"/>
    </source>
</evidence>
<evidence type="ECO:0000256" key="5">
    <source>
        <dbReference type="SAM" id="MobiDB-lite"/>
    </source>
</evidence>
<dbReference type="Proteomes" id="UP000813463">
    <property type="component" value="Chromosome 2"/>
</dbReference>
<feature type="transmembrane region" description="Helical" evidence="6">
    <location>
        <begin position="333"/>
        <end position="355"/>
    </location>
</feature>
<gene>
    <name evidence="10" type="primary">LOC110787583</name>
</gene>
<feature type="region of interest" description="Disordered" evidence="5">
    <location>
        <begin position="161"/>
        <end position="219"/>
    </location>
</feature>
<dbReference type="GeneID" id="110787583"/>
<accession>A0A9R0IEN5</accession>
<proteinExistence type="predicted"/>
<dbReference type="KEGG" id="soe:110787583"/>
<keyword evidence="3 6" id="KW-1133">Transmembrane helix</keyword>
<reference evidence="9" key="1">
    <citation type="journal article" date="2021" name="Nat. Commun.">
        <title>Genomic analyses provide insights into spinach domestication and the genetic basis of agronomic traits.</title>
        <authorList>
            <person name="Cai X."/>
            <person name="Sun X."/>
            <person name="Xu C."/>
            <person name="Sun H."/>
            <person name="Wang X."/>
            <person name="Ge C."/>
            <person name="Zhang Z."/>
            <person name="Wang Q."/>
            <person name="Fei Z."/>
            <person name="Jiao C."/>
            <person name="Wang Q."/>
        </authorList>
    </citation>
    <scope>NUCLEOTIDE SEQUENCE [LARGE SCALE GENOMIC DNA]</scope>
    <source>
        <strain evidence="9">cv. Varoflay</strain>
    </source>
</reference>
<keyword evidence="2 6" id="KW-0812">Transmembrane</keyword>
<dbReference type="PANTHER" id="PTHR47652">
    <property type="entry name" value="MITOCHONDRIAL IMPORT INNER MEMBRANE TRANSLOCASE SUBUNIT TIM44"/>
    <property type="match status" value="1"/>
</dbReference>
<evidence type="ECO:0000313" key="9">
    <source>
        <dbReference type="Proteomes" id="UP000813463"/>
    </source>
</evidence>
<feature type="signal peptide" evidence="7">
    <location>
        <begin position="1"/>
        <end position="18"/>
    </location>
</feature>
<comment type="subcellular location">
    <subcellularLocation>
        <location evidence="1">Membrane</location>
    </subcellularLocation>
</comment>
<dbReference type="PANTHER" id="PTHR47652:SF3">
    <property type="entry name" value="MITOCHONDRIAL IMPORT INNER MEMBRANE TRANSLOCASE SUBUNIT TIM44"/>
    <property type="match status" value="1"/>
</dbReference>
<dbReference type="AlphaFoldDB" id="A0A9R0IEN5"/>
<dbReference type="OrthoDB" id="1641132at2759"/>
<evidence type="ECO:0000256" key="3">
    <source>
        <dbReference type="ARBA" id="ARBA00022989"/>
    </source>
</evidence>
<dbReference type="RefSeq" id="XP_021847904.1">
    <property type="nucleotide sequence ID" value="XM_021992212.2"/>
</dbReference>
<dbReference type="Gene3D" id="1.20.120.20">
    <property type="entry name" value="Apolipoprotein"/>
    <property type="match status" value="1"/>
</dbReference>
<evidence type="ECO:0000256" key="2">
    <source>
        <dbReference type="ARBA" id="ARBA00022692"/>
    </source>
</evidence>
<evidence type="ECO:0000256" key="6">
    <source>
        <dbReference type="SAM" id="Phobius"/>
    </source>
</evidence>
<protein>
    <recommendedName>
        <fullName evidence="8">TMEM205-like domain-containing protein</fullName>
    </recommendedName>
</protein>
<sequence length="505" mass="54928">MMNLLAISLIATSIVVSGLFSPNPQNNGGNSDQIIVKGGHRAVVVEYGDDVGDGKTKVSISSPKSSEGTGSVPIDEQISRAAASVAGVAQDVKGKAREVVTDQNVPHGARPRELICDAYGKCKHKIAGVWSKTKEKAAEAEETVEEVVEDVVYKAKDLASRAGHKAEESAEGVRDNARKAGEAAERVKDKTGEKIRETGEKIKEKTGEKMRETGEKVRETGEIAREKVEKMKGKTEEMVEETGEKIKEKGRKGKKEFFDIARRGKEVISDAMWYTSSIGYVLVKEILGSVLGVAQLMGIATAYGIGVWVTFINSHVLAGILGRQQFGMVQSKIYPVYFKAMVGSIGLALLGHLLGHGGNMFHNKAHMLQGYNLMTSLLFVLGNLLFLEPRATKAMFDRMKLEKEEGRGRNRTASPTRVIDTVVTDSAGPVPTTTTTTAATTTTTPPESITPVGRSEEDKAKSKLARLDERLKKLNSFSSLMNIMTLMGLTWHLVYLSQRLRANTC</sequence>
<feature type="transmembrane region" description="Helical" evidence="6">
    <location>
        <begin position="286"/>
        <end position="312"/>
    </location>
</feature>
<evidence type="ECO:0000256" key="7">
    <source>
        <dbReference type="SAM" id="SignalP"/>
    </source>
</evidence>
<evidence type="ECO:0000259" key="8">
    <source>
        <dbReference type="Pfam" id="PF13664"/>
    </source>
</evidence>
<organism evidence="9 10">
    <name type="scientific">Spinacia oleracea</name>
    <name type="common">Spinach</name>
    <dbReference type="NCBI Taxonomy" id="3562"/>
    <lineage>
        <taxon>Eukaryota</taxon>
        <taxon>Viridiplantae</taxon>
        <taxon>Streptophyta</taxon>
        <taxon>Embryophyta</taxon>
        <taxon>Tracheophyta</taxon>
        <taxon>Spermatophyta</taxon>
        <taxon>Magnoliopsida</taxon>
        <taxon>eudicotyledons</taxon>
        <taxon>Gunneridae</taxon>
        <taxon>Pentapetalae</taxon>
        <taxon>Caryophyllales</taxon>
        <taxon>Chenopodiaceae</taxon>
        <taxon>Chenopodioideae</taxon>
        <taxon>Anserineae</taxon>
        <taxon>Spinacia</taxon>
    </lineage>
</organism>
<evidence type="ECO:0000256" key="1">
    <source>
        <dbReference type="ARBA" id="ARBA00004370"/>
    </source>
</evidence>
<feature type="transmembrane region" description="Helical" evidence="6">
    <location>
        <begin position="367"/>
        <end position="387"/>
    </location>
</feature>
<evidence type="ECO:0000256" key="4">
    <source>
        <dbReference type="ARBA" id="ARBA00023136"/>
    </source>
</evidence>
<feature type="compositionally biased region" description="Low complexity" evidence="5">
    <location>
        <begin position="432"/>
        <end position="444"/>
    </location>
</feature>
<reference evidence="10" key="2">
    <citation type="submission" date="2025-08" db="UniProtKB">
        <authorList>
            <consortium name="RefSeq"/>
        </authorList>
    </citation>
    <scope>IDENTIFICATION</scope>
    <source>
        <tissue evidence="10">Leaf</tissue>
    </source>
</reference>
<feature type="chain" id="PRO_5040218368" description="TMEM205-like domain-containing protein" evidence="7">
    <location>
        <begin position="19"/>
        <end position="505"/>
    </location>
</feature>
<keyword evidence="9" id="KW-1185">Reference proteome</keyword>
<feature type="region of interest" description="Disordered" evidence="5">
    <location>
        <begin position="425"/>
        <end position="461"/>
    </location>
</feature>
<feature type="transmembrane region" description="Helical" evidence="6">
    <location>
        <begin position="474"/>
        <end position="494"/>
    </location>
</feature>
<dbReference type="GO" id="GO:0016020">
    <property type="term" value="C:membrane"/>
    <property type="evidence" value="ECO:0007669"/>
    <property type="project" value="UniProtKB-SubCell"/>
</dbReference>
<feature type="domain" description="TMEM205-like" evidence="8">
    <location>
        <begin position="298"/>
        <end position="399"/>
    </location>
</feature>
<keyword evidence="7" id="KW-0732">Signal</keyword>
<dbReference type="InterPro" id="IPR025423">
    <property type="entry name" value="TMEM205-like"/>
</dbReference>